<dbReference type="Proteomes" id="UP000885374">
    <property type="component" value="Unassembled WGS sequence"/>
</dbReference>
<organism evidence="1">
    <name type="scientific">Salmonella enterica I</name>
    <dbReference type="NCBI Taxonomy" id="59201"/>
    <lineage>
        <taxon>Bacteria</taxon>
        <taxon>Pseudomonadati</taxon>
        <taxon>Pseudomonadota</taxon>
        <taxon>Gammaproteobacteria</taxon>
        <taxon>Enterobacterales</taxon>
        <taxon>Enterobacteriaceae</taxon>
        <taxon>Salmonella</taxon>
    </lineage>
</organism>
<reference evidence="1" key="1">
    <citation type="submission" date="2018-07" db="EMBL/GenBank/DDBJ databases">
        <authorList>
            <person name="Ashton P.M."/>
            <person name="Dallman T."/>
            <person name="Nair S."/>
            <person name="De Pinna E."/>
            <person name="Peters T."/>
            <person name="Grant K."/>
        </authorList>
    </citation>
    <scope>NUCLEOTIDE SEQUENCE [LARGE SCALE GENOMIC DNA]</scope>
    <source>
        <strain evidence="1">157339</strain>
    </source>
</reference>
<comment type="caution">
    <text evidence="1">The sequence shown here is derived from an EMBL/GenBank/DDBJ whole genome shotgun (WGS) entry which is preliminary data.</text>
</comment>
<evidence type="ECO:0000313" key="1">
    <source>
        <dbReference type="EMBL" id="MLU99560.1"/>
    </source>
</evidence>
<protein>
    <submittedName>
        <fullName evidence="1">Uncharacterized protein</fullName>
    </submittedName>
</protein>
<sequence length="106" mass="12091">MMIDEQDDIEHKLRIADYYESKEKAEQYAYAVAGIKQELKTRIQNLIDDADKAVDPFDIRHIQQLLVKLEDHDGTLRNTIAHVNVVAALCGKPGLSPHQLRGLNRL</sequence>
<accession>A0A3R0YIS9</accession>
<dbReference type="AlphaFoldDB" id="A0A3R0YIS9"/>
<name>A0A3R0YIS9_SALET</name>
<proteinExistence type="predicted"/>
<gene>
    <name evidence="1" type="ORF">DRU74_23055</name>
</gene>
<dbReference type="EMBL" id="RVHM01000047">
    <property type="protein sequence ID" value="MLU99560.1"/>
    <property type="molecule type" value="Genomic_DNA"/>
</dbReference>